<dbReference type="EMBL" id="RXNU01000013">
    <property type="protein sequence ID" value="RTR37362.1"/>
    <property type="molecule type" value="Genomic_DNA"/>
</dbReference>
<protein>
    <submittedName>
        <fullName evidence="2">DUF3379 family protein</fullName>
    </submittedName>
</protein>
<feature type="transmembrane region" description="Helical" evidence="1">
    <location>
        <begin position="71"/>
        <end position="89"/>
    </location>
</feature>
<sequence length="224" mass="25512">MNKKIDKMDTSFKQSAKQFIEQQRLDDEKLTKFEHLLSGHMAEESPVESSFDNSKGQVEDVSNSKVRLRSYMALAASLILILTLSLNFYPEEPVMSWKIADEVAMNHINMKPLEIDSQRIEPIREYFTELDFSVVKSSLFSKQNNELLGARYCSIQGVSAAQIRYQTDTGNKVTLYEVGYDAELYGELPHIESGEQALEVYVKGIRVLLWVEKGLLMAEAQSID</sequence>
<reference evidence="2 3" key="1">
    <citation type="submission" date="2018-12" db="EMBL/GenBank/DDBJ databases">
        <authorList>
            <person name="Yu L."/>
        </authorList>
    </citation>
    <scope>NUCLEOTIDE SEQUENCE [LARGE SCALE GENOMIC DNA]</scope>
    <source>
        <strain evidence="2 3">HAW-EB2</strain>
    </source>
</reference>
<dbReference type="OrthoDB" id="6199345at2"/>
<organism evidence="2 3">
    <name type="scientific">Shewanella canadensis</name>
    <dbReference type="NCBI Taxonomy" id="271096"/>
    <lineage>
        <taxon>Bacteria</taxon>
        <taxon>Pseudomonadati</taxon>
        <taxon>Pseudomonadota</taxon>
        <taxon>Gammaproteobacteria</taxon>
        <taxon>Alteromonadales</taxon>
        <taxon>Shewanellaceae</taxon>
        <taxon>Shewanella</taxon>
    </lineage>
</organism>
<evidence type="ECO:0000313" key="2">
    <source>
        <dbReference type="EMBL" id="RTR37362.1"/>
    </source>
</evidence>
<evidence type="ECO:0000313" key="3">
    <source>
        <dbReference type="Proteomes" id="UP000267448"/>
    </source>
</evidence>
<gene>
    <name evidence="2" type="ORF">EKG38_19395</name>
</gene>
<comment type="caution">
    <text evidence="2">The sequence shown here is derived from an EMBL/GenBank/DDBJ whole genome shotgun (WGS) entry which is preliminary data.</text>
</comment>
<keyword evidence="1" id="KW-1133">Transmembrane helix</keyword>
<dbReference type="Proteomes" id="UP000267448">
    <property type="component" value="Unassembled WGS sequence"/>
</dbReference>
<evidence type="ECO:0000256" key="1">
    <source>
        <dbReference type="SAM" id="Phobius"/>
    </source>
</evidence>
<name>A0A431WP21_9GAMM</name>
<accession>A0A431WP21</accession>
<dbReference type="AlphaFoldDB" id="A0A431WP21"/>
<keyword evidence="3" id="KW-1185">Reference proteome</keyword>
<keyword evidence="1" id="KW-0472">Membrane</keyword>
<keyword evidence="1" id="KW-0812">Transmembrane</keyword>
<dbReference type="RefSeq" id="WP_126522136.1">
    <property type="nucleotide sequence ID" value="NZ_RXNU01000013.1"/>
</dbReference>
<proteinExistence type="predicted"/>